<dbReference type="Proteomes" id="UP000001601">
    <property type="component" value="Unassembled WGS sequence"/>
</dbReference>
<proteinExistence type="predicted"/>
<name>A3XQ05_LEEBM</name>
<organism evidence="1 2">
    <name type="scientific">Leeuwenhoekiella blandensis (strain CECT 7118 / CCUG 51940 / KCTC 22103 / MED217)</name>
    <name type="common">Flavobacterium sp. (strain MED217)</name>
    <dbReference type="NCBI Taxonomy" id="398720"/>
    <lineage>
        <taxon>Bacteria</taxon>
        <taxon>Pseudomonadati</taxon>
        <taxon>Bacteroidota</taxon>
        <taxon>Flavobacteriia</taxon>
        <taxon>Flavobacteriales</taxon>
        <taxon>Flavobacteriaceae</taxon>
        <taxon>Leeuwenhoekiella</taxon>
    </lineage>
</organism>
<evidence type="ECO:0000313" key="1">
    <source>
        <dbReference type="EMBL" id="EAQ48373.1"/>
    </source>
</evidence>
<reference evidence="1 2" key="1">
    <citation type="journal article" date="2007" name="Nature">
        <title>Light stimulates growth of proteorhodopsin-containing marine Flavobacteria.</title>
        <authorList>
            <person name="Gomez-Consarnau L."/>
            <person name="Gonzalez J.M."/>
            <person name="Coll-Llado M."/>
            <person name="Gourdon P."/>
            <person name="Pascher T."/>
            <person name="Neutze R."/>
            <person name="Pedros-Alio C."/>
            <person name="Pinhassi J."/>
        </authorList>
    </citation>
    <scope>NUCLEOTIDE SEQUENCE [LARGE SCALE GENOMIC DNA]</scope>
    <source>
        <strain evidence="1 2">MED217</strain>
    </source>
</reference>
<evidence type="ECO:0000313" key="2">
    <source>
        <dbReference type="Proteomes" id="UP000001601"/>
    </source>
</evidence>
<dbReference type="eggNOG" id="COG5031">
    <property type="taxonomic scope" value="Bacteria"/>
</dbReference>
<gene>
    <name evidence="1" type="ORF">MED217_12739</name>
</gene>
<sequence length="168" mass="19206">MTKSIFLSSYFEIQSTLLIVRELFVGASFDLTSRLYVKVKQGTPWNLSTRQLLDFPEDSLGFHLGCFLLQHNFEPQPKCEDHDIFHVLTGYKTDTAQEIALQFFLYGNGKRSPFLSLAMGAGYLLYPDQYATFKAAKVQGHLAPPVYDLDFKGLLHKPFKQLKSQFIN</sequence>
<dbReference type="EMBL" id="AANC01000008">
    <property type="protein sequence ID" value="EAQ48373.1"/>
    <property type="molecule type" value="Genomic_DNA"/>
</dbReference>
<dbReference type="HOGENOM" id="CLU_134979_0_0_10"/>
<dbReference type="AlphaFoldDB" id="A3XQ05"/>
<accession>A3XQ05</accession>
<dbReference type="OrthoDB" id="6157812at2"/>
<dbReference type="STRING" id="398720.MED217_12739"/>
<keyword evidence="2" id="KW-1185">Reference proteome</keyword>
<evidence type="ECO:0008006" key="3">
    <source>
        <dbReference type="Google" id="ProtNLM"/>
    </source>
</evidence>
<dbReference type="RefSeq" id="WP_009780902.1">
    <property type="nucleotide sequence ID" value="NZ_CH672395.1"/>
</dbReference>
<protein>
    <recommendedName>
        <fullName evidence="3">Coenzyme Q (Ubiquinone) biosynthesis protein Coq4</fullName>
    </recommendedName>
</protein>
<comment type="caution">
    <text evidence="1">The sequence shown here is derived from an EMBL/GenBank/DDBJ whole genome shotgun (WGS) entry which is preliminary data.</text>
</comment>